<name>A0A8J3ITZ7_9CHLR</name>
<dbReference type="Gene3D" id="3.90.180.10">
    <property type="entry name" value="Medium-chain alcohol dehydrogenases, catalytic domain"/>
    <property type="match status" value="1"/>
</dbReference>
<dbReference type="SMART" id="SM00829">
    <property type="entry name" value="PKS_ER"/>
    <property type="match status" value="1"/>
</dbReference>
<dbReference type="RefSeq" id="WP_220206809.1">
    <property type="nucleotide sequence ID" value="NZ_BNJK01000001.1"/>
</dbReference>
<comment type="caution">
    <text evidence="2">The sequence shown here is derived from an EMBL/GenBank/DDBJ whole genome shotgun (WGS) entry which is preliminary data.</text>
</comment>
<sequence>MATMKAVQIDAFGDIDVLQYKEVERPEPQAGEVLVRVRAAGVNLVDAASRRFPLPITTAKKDLPYILGWDIAGDVVALGPEVTQFAVGDAVYGMPRFPDEAKAYSEYTTAPVADIALKPRTLTYQEAAGVPLAALTAWQSIFDIAHLQAGQTIFISGGSGGVGHFAIQLAKWKGAKVITTTSTRNVEFVRALGADVVIDYTQRAFQNVVKDVDMVLDTIGEDVLKHSFEVVKHGNIIVSLPGHKGVGQLGAELAPCYGIQFVLAMVHPSGEQMAEMAQLFDAGQLKVYLDGVFPLQDAGQAHKLSENGHVRGKLVLTVE</sequence>
<accession>A0A8J3ITZ7</accession>
<feature type="domain" description="Enoyl reductase (ER)" evidence="1">
    <location>
        <begin position="13"/>
        <end position="316"/>
    </location>
</feature>
<organism evidence="2 3">
    <name type="scientific">Reticulibacter mediterranei</name>
    <dbReference type="NCBI Taxonomy" id="2778369"/>
    <lineage>
        <taxon>Bacteria</taxon>
        <taxon>Bacillati</taxon>
        <taxon>Chloroflexota</taxon>
        <taxon>Ktedonobacteria</taxon>
        <taxon>Ktedonobacterales</taxon>
        <taxon>Reticulibacteraceae</taxon>
        <taxon>Reticulibacter</taxon>
    </lineage>
</organism>
<dbReference type="PANTHER" id="PTHR11695:SF294">
    <property type="entry name" value="RETICULON-4-INTERACTING PROTEIN 1, MITOCHONDRIAL"/>
    <property type="match status" value="1"/>
</dbReference>
<evidence type="ECO:0000259" key="1">
    <source>
        <dbReference type="SMART" id="SM00829"/>
    </source>
</evidence>
<proteinExistence type="predicted"/>
<dbReference type="PANTHER" id="PTHR11695">
    <property type="entry name" value="ALCOHOL DEHYDROGENASE RELATED"/>
    <property type="match status" value="1"/>
</dbReference>
<dbReference type="Gene3D" id="3.40.50.720">
    <property type="entry name" value="NAD(P)-binding Rossmann-like Domain"/>
    <property type="match status" value="1"/>
</dbReference>
<dbReference type="EMBL" id="BNJK01000001">
    <property type="protein sequence ID" value="GHO96166.1"/>
    <property type="molecule type" value="Genomic_DNA"/>
</dbReference>
<protein>
    <submittedName>
        <fullName evidence="2">NADPH:quinone reductase</fullName>
    </submittedName>
</protein>
<dbReference type="SUPFAM" id="SSF50129">
    <property type="entry name" value="GroES-like"/>
    <property type="match status" value="1"/>
</dbReference>
<dbReference type="CDD" id="cd05289">
    <property type="entry name" value="MDR_like_2"/>
    <property type="match status" value="1"/>
</dbReference>
<dbReference type="InterPro" id="IPR011032">
    <property type="entry name" value="GroES-like_sf"/>
</dbReference>
<dbReference type="Pfam" id="PF08240">
    <property type="entry name" value="ADH_N"/>
    <property type="match status" value="1"/>
</dbReference>
<reference evidence="2" key="1">
    <citation type="submission" date="2020-10" db="EMBL/GenBank/DDBJ databases">
        <title>Taxonomic study of unclassified bacteria belonging to the class Ktedonobacteria.</title>
        <authorList>
            <person name="Yabe S."/>
            <person name="Wang C.M."/>
            <person name="Zheng Y."/>
            <person name="Sakai Y."/>
            <person name="Cavaletti L."/>
            <person name="Monciardini P."/>
            <person name="Donadio S."/>
        </authorList>
    </citation>
    <scope>NUCLEOTIDE SEQUENCE</scope>
    <source>
        <strain evidence="2">ID150040</strain>
    </source>
</reference>
<keyword evidence="3" id="KW-1185">Reference proteome</keyword>
<dbReference type="AlphaFoldDB" id="A0A8J3ITZ7"/>
<dbReference type="InterPro" id="IPR013154">
    <property type="entry name" value="ADH-like_N"/>
</dbReference>
<dbReference type="GO" id="GO:0016491">
    <property type="term" value="F:oxidoreductase activity"/>
    <property type="evidence" value="ECO:0007669"/>
    <property type="project" value="InterPro"/>
</dbReference>
<dbReference type="Pfam" id="PF13602">
    <property type="entry name" value="ADH_zinc_N_2"/>
    <property type="match status" value="1"/>
</dbReference>
<evidence type="ECO:0000313" key="2">
    <source>
        <dbReference type="EMBL" id="GHO96166.1"/>
    </source>
</evidence>
<dbReference type="InterPro" id="IPR050700">
    <property type="entry name" value="YIM1/Zinc_Alcohol_DH_Fams"/>
</dbReference>
<dbReference type="InterPro" id="IPR020843">
    <property type="entry name" value="ER"/>
</dbReference>
<gene>
    <name evidence="2" type="ORF">KSF_062140</name>
</gene>
<dbReference type="SUPFAM" id="SSF51735">
    <property type="entry name" value="NAD(P)-binding Rossmann-fold domains"/>
    <property type="match status" value="1"/>
</dbReference>
<dbReference type="InterPro" id="IPR036291">
    <property type="entry name" value="NAD(P)-bd_dom_sf"/>
</dbReference>
<dbReference type="Proteomes" id="UP000597444">
    <property type="component" value="Unassembled WGS sequence"/>
</dbReference>
<evidence type="ECO:0000313" key="3">
    <source>
        <dbReference type="Proteomes" id="UP000597444"/>
    </source>
</evidence>